<organism evidence="2 3">
    <name type="scientific">Limnovirga soli</name>
    <dbReference type="NCBI Taxonomy" id="2656915"/>
    <lineage>
        <taxon>Bacteria</taxon>
        <taxon>Pseudomonadati</taxon>
        <taxon>Bacteroidota</taxon>
        <taxon>Chitinophagia</taxon>
        <taxon>Chitinophagales</taxon>
        <taxon>Chitinophagaceae</taxon>
        <taxon>Limnovirga</taxon>
    </lineage>
</organism>
<dbReference type="SUPFAM" id="SSF49265">
    <property type="entry name" value="Fibronectin type III"/>
    <property type="match status" value="1"/>
</dbReference>
<evidence type="ECO:0000313" key="2">
    <source>
        <dbReference type="EMBL" id="NNV54942.1"/>
    </source>
</evidence>
<dbReference type="InterPro" id="IPR013783">
    <property type="entry name" value="Ig-like_fold"/>
</dbReference>
<proteinExistence type="predicted"/>
<comment type="caution">
    <text evidence="2">The sequence shown here is derived from an EMBL/GenBank/DDBJ whole genome shotgun (WGS) entry which is preliminary data.</text>
</comment>
<accession>A0A8J8FCG0</accession>
<name>A0A8J8FCG0_9BACT</name>
<evidence type="ECO:0000259" key="1">
    <source>
        <dbReference type="PROSITE" id="PS50853"/>
    </source>
</evidence>
<dbReference type="Proteomes" id="UP000598971">
    <property type="component" value="Unassembled WGS sequence"/>
</dbReference>
<dbReference type="Gene3D" id="2.60.40.10">
    <property type="entry name" value="Immunoglobulins"/>
    <property type="match status" value="1"/>
</dbReference>
<dbReference type="EMBL" id="WHPF01000003">
    <property type="protein sequence ID" value="NNV54942.1"/>
    <property type="molecule type" value="Genomic_DNA"/>
</dbReference>
<reference evidence="2" key="1">
    <citation type="submission" date="2019-10" db="EMBL/GenBank/DDBJ databases">
        <title>Draft genome sequence of Panacibacter sp. KCS-6.</title>
        <authorList>
            <person name="Yim K.J."/>
        </authorList>
    </citation>
    <scope>NUCLEOTIDE SEQUENCE</scope>
    <source>
        <strain evidence="2">KCS-6</strain>
    </source>
</reference>
<dbReference type="PROSITE" id="PS50853">
    <property type="entry name" value="FN3"/>
    <property type="match status" value="1"/>
</dbReference>
<dbReference type="CDD" id="cd00063">
    <property type="entry name" value="FN3"/>
    <property type="match status" value="1"/>
</dbReference>
<keyword evidence="3" id="KW-1185">Reference proteome</keyword>
<gene>
    <name evidence="2" type="ORF">GD597_05675</name>
</gene>
<dbReference type="RefSeq" id="WP_171606856.1">
    <property type="nucleotide sequence ID" value="NZ_WHPF01000003.1"/>
</dbReference>
<evidence type="ECO:0000313" key="3">
    <source>
        <dbReference type="Proteomes" id="UP000598971"/>
    </source>
</evidence>
<dbReference type="InterPro" id="IPR036116">
    <property type="entry name" value="FN3_sf"/>
</dbReference>
<feature type="domain" description="Fibronectin type-III" evidence="1">
    <location>
        <begin position="116"/>
        <end position="203"/>
    </location>
</feature>
<dbReference type="InterPro" id="IPR003961">
    <property type="entry name" value="FN3_dom"/>
</dbReference>
<protein>
    <recommendedName>
        <fullName evidence="1">Fibronectin type-III domain-containing protein</fullName>
    </recommendedName>
</protein>
<dbReference type="AlphaFoldDB" id="A0A8J8FCG0"/>
<sequence>MSQVKLGFYALSIPDKILKARNIVTLMTGNAAFTTPNPALATVTTAANELETAFNDAADGGRTKTAIRDSKEAELDALMAQLSAYVQEISEGDALIILSSGMEVRAEKTPPQDLPAPQGLEAITGDNEGEIVLRWKRVDKSKAYLFQKSADGATGWENIITTSTKAKALLSGLPTATKMWFRVCAVGSRGNSPWSDACRGLVA</sequence>